<evidence type="ECO:0000313" key="3">
    <source>
        <dbReference type="WBParaSite" id="jg26292"/>
    </source>
</evidence>
<evidence type="ECO:0000313" key="2">
    <source>
        <dbReference type="Proteomes" id="UP000887574"/>
    </source>
</evidence>
<name>A0A915E545_9BILA</name>
<dbReference type="WBParaSite" id="jg26292">
    <property type="protein sequence ID" value="jg26292"/>
    <property type="gene ID" value="jg26292"/>
</dbReference>
<organism evidence="2 3">
    <name type="scientific">Ditylenchus dipsaci</name>
    <dbReference type="NCBI Taxonomy" id="166011"/>
    <lineage>
        <taxon>Eukaryota</taxon>
        <taxon>Metazoa</taxon>
        <taxon>Ecdysozoa</taxon>
        <taxon>Nematoda</taxon>
        <taxon>Chromadorea</taxon>
        <taxon>Rhabditida</taxon>
        <taxon>Tylenchina</taxon>
        <taxon>Tylenchomorpha</taxon>
        <taxon>Sphaerularioidea</taxon>
        <taxon>Anguinidae</taxon>
        <taxon>Anguininae</taxon>
        <taxon>Ditylenchus</taxon>
    </lineage>
</organism>
<reference evidence="3" key="1">
    <citation type="submission" date="2022-11" db="UniProtKB">
        <authorList>
            <consortium name="WormBaseParasite"/>
        </authorList>
    </citation>
    <scope>IDENTIFICATION</scope>
</reference>
<dbReference type="AlphaFoldDB" id="A0A915E545"/>
<protein>
    <submittedName>
        <fullName evidence="3">Uncharacterized protein</fullName>
    </submittedName>
</protein>
<keyword evidence="2" id="KW-1185">Reference proteome</keyword>
<feature type="region of interest" description="Disordered" evidence="1">
    <location>
        <begin position="29"/>
        <end position="54"/>
    </location>
</feature>
<feature type="compositionally biased region" description="Polar residues" evidence="1">
    <location>
        <begin position="29"/>
        <end position="40"/>
    </location>
</feature>
<evidence type="ECO:0000256" key="1">
    <source>
        <dbReference type="SAM" id="MobiDB-lite"/>
    </source>
</evidence>
<dbReference type="Proteomes" id="UP000887574">
    <property type="component" value="Unplaced"/>
</dbReference>
<proteinExistence type="predicted"/>
<accession>A0A915E545</accession>
<sequence>MGCPTFSDPLVNNTSKSSPALIKPATFACASSPQKPNSSEALKEEIKSEVEKEEDFKPNELAYTAMTHPPTVNYINYMGPTSRMSAQEMAWLNSTANASAGWMQQYNPYSPYAGAAFYATGPAPPAYYPSTTSATGNPYDFQSPQLN</sequence>
<feature type="compositionally biased region" description="Basic and acidic residues" evidence="1">
    <location>
        <begin position="41"/>
        <end position="54"/>
    </location>
</feature>